<evidence type="ECO:0000256" key="3">
    <source>
        <dbReference type="SAM" id="SignalP"/>
    </source>
</evidence>
<dbReference type="InterPro" id="IPR050902">
    <property type="entry name" value="ABC_Transporter_SBP"/>
</dbReference>
<dbReference type="EMBL" id="CP022046">
    <property type="protein sequence ID" value="ASE35159.1"/>
    <property type="molecule type" value="Genomic_DNA"/>
</dbReference>
<dbReference type="PROSITE" id="PS50983">
    <property type="entry name" value="FE_B12_PBP"/>
    <property type="match status" value="1"/>
</dbReference>
<dbReference type="Proteomes" id="UP000197058">
    <property type="component" value="Chromosome"/>
</dbReference>
<dbReference type="FunFam" id="3.40.50.1980:FF:000035">
    <property type="entry name" value="Iron ABC transporter substrate-binding protein"/>
    <property type="match status" value="1"/>
</dbReference>
<feature type="chain" id="PRO_5042491108" evidence="3">
    <location>
        <begin position="23"/>
        <end position="296"/>
    </location>
</feature>
<dbReference type="SUPFAM" id="SSF53807">
    <property type="entry name" value="Helical backbone' metal receptor"/>
    <property type="match status" value="1"/>
</dbReference>
<evidence type="ECO:0000313" key="6">
    <source>
        <dbReference type="Proteomes" id="UP000197058"/>
    </source>
</evidence>
<evidence type="ECO:0000256" key="1">
    <source>
        <dbReference type="ARBA" id="ARBA00008814"/>
    </source>
</evidence>
<feature type="domain" description="Fe/B12 periplasmic-binding" evidence="4">
    <location>
        <begin position="44"/>
        <end position="296"/>
    </location>
</feature>
<dbReference type="PROSITE" id="PS51257">
    <property type="entry name" value="PROKAR_LIPOPROTEIN"/>
    <property type="match status" value="1"/>
</dbReference>
<dbReference type="Gene3D" id="3.40.50.1980">
    <property type="entry name" value="Nitrogenase molybdenum iron protein domain"/>
    <property type="match status" value="2"/>
</dbReference>
<keyword evidence="2 3" id="KW-0732">Signal</keyword>
<gene>
    <name evidence="5" type="ORF">CEP64_11275</name>
</gene>
<dbReference type="GO" id="GO:0071281">
    <property type="term" value="P:cellular response to iron ion"/>
    <property type="evidence" value="ECO:0007669"/>
    <property type="project" value="TreeGrafter"/>
</dbReference>
<dbReference type="Pfam" id="PF01497">
    <property type="entry name" value="Peripla_BP_2"/>
    <property type="match status" value="1"/>
</dbReference>
<sequence length="296" mass="33445">MKINKIFYLIFAAMIIVTSCQSGDKTDNKKETKQETTDKKEYKRIVSLIPSNTEILYALGLGDKVVGVSTVDDYPKDVKDKKQFDAFKLDTEALLKAKPDLILAHESNKSTQEKDLKKLSDAGVKVVYIDDANSINEMYDTFKQVGKVTGKEKEADKLVSKVKKEIEDVVKDVPKDQQGKKVFMEISSQPDIYTSGSNTFYDDMLTSIKAKNLYHDQEGWIKTDKESILKRNPDVMITTSGQSEAEYQKLNNNRDGFDQVNAVKEKHVHALNADMISRPGPRLAKGLKELSEKVYD</sequence>
<proteinExistence type="inferred from homology"/>
<dbReference type="AlphaFoldDB" id="A0AAI8DHE5"/>
<evidence type="ECO:0000313" key="5">
    <source>
        <dbReference type="EMBL" id="ASE35159.1"/>
    </source>
</evidence>
<comment type="similarity">
    <text evidence="1">Belongs to the bacterial solute-binding protein 8 family.</text>
</comment>
<dbReference type="CDD" id="cd01143">
    <property type="entry name" value="YvrC"/>
    <property type="match status" value="1"/>
</dbReference>
<evidence type="ECO:0000256" key="2">
    <source>
        <dbReference type="ARBA" id="ARBA00022729"/>
    </source>
</evidence>
<accession>A0AAI8DHE5</accession>
<dbReference type="NCBIfam" id="NF038402">
    <property type="entry name" value="TroA_like"/>
    <property type="match status" value="1"/>
</dbReference>
<dbReference type="InterPro" id="IPR002491">
    <property type="entry name" value="ABC_transptr_periplasmic_BD"/>
</dbReference>
<dbReference type="InterPro" id="IPR054828">
    <property type="entry name" value="Vit_B12_bind_prot"/>
</dbReference>
<dbReference type="PANTHER" id="PTHR30535">
    <property type="entry name" value="VITAMIN B12-BINDING PROTEIN"/>
    <property type="match status" value="1"/>
</dbReference>
<reference evidence="6" key="1">
    <citation type="submission" date="2017-06" db="EMBL/GenBank/DDBJ databases">
        <title>FDA dAtabase for Regulatory Grade micrObial Sequences (FDA-ARGOS): Supporting development and validation of Infectious Disease Dx tests.</title>
        <authorList>
            <person name="Goldberg B."/>
            <person name="Campos J."/>
            <person name="Tallon L."/>
            <person name="Sadzewicz L."/>
            <person name="Sengamalay N."/>
            <person name="Ott S."/>
            <person name="Godinez A."/>
            <person name="Nagaraj S."/>
            <person name="Vavikolanu K."/>
            <person name="Nadendla S."/>
            <person name="George J."/>
            <person name="Geyer C."/>
            <person name="Sichtig H."/>
        </authorList>
    </citation>
    <scope>NUCLEOTIDE SEQUENCE [LARGE SCALE GENOMIC DNA]</scope>
    <source>
        <strain evidence="6">FDAARGOS_285</strain>
    </source>
</reference>
<dbReference type="KEGG" id="sscu:CEP64_11275"/>
<protein>
    <submittedName>
        <fullName evidence="5">ABC transporter substrate-binding protein</fullName>
    </submittedName>
</protein>
<dbReference type="PANTHER" id="PTHR30535:SF34">
    <property type="entry name" value="MOLYBDATE-BINDING PROTEIN MOLA"/>
    <property type="match status" value="1"/>
</dbReference>
<evidence type="ECO:0000259" key="4">
    <source>
        <dbReference type="PROSITE" id="PS50983"/>
    </source>
</evidence>
<dbReference type="RefSeq" id="WP_088592550.1">
    <property type="nucleotide sequence ID" value="NZ_CP022046.2"/>
</dbReference>
<organism evidence="5 6">
    <name type="scientific">Mammaliicoccus sciuri</name>
    <name type="common">Staphylococcus sciuri</name>
    <dbReference type="NCBI Taxonomy" id="1296"/>
    <lineage>
        <taxon>Bacteria</taxon>
        <taxon>Bacillati</taxon>
        <taxon>Bacillota</taxon>
        <taxon>Bacilli</taxon>
        <taxon>Bacillales</taxon>
        <taxon>Staphylococcaceae</taxon>
        <taxon>Mammaliicoccus</taxon>
    </lineage>
</organism>
<name>A0AAI8DHE5_MAMSC</name>
<feature type="signal peptide" evidence="3">
    <location>
        <begin position="1"/>
        <end position="22"/>
    </location>
</feature>